<evidence type="ECO:0000313" key="1">
    <source>
        <dbReference type="EMBL" id="JAD60693.1"/>
    </source>
</evidence>
<organism evidence="1">
    <name type="scientific">Arundo donax</name>
    <name type="common">Giant reed</name>
    <name type="synonym">Donax arundinaceus</name>
    <dbReference type="NCBI Taxonomy" id="35708"/>
    <lineage>
        <taxon>Eukaryota</taxon>
        <taxon>Viridiplantae</taxon>
        <taxon>Streptophyta</taxon>
        <taxon>Embryophyta</taxon>
        <taxon>Tracheophyta</taxon>
        <taxon>Spermatophyta</taxon>
        <taxon>Magnoliopsida</taxon>
        <taxon>Liliopsida</taxon>
        <taxon>Poales</taxon>
        <taxon>Poaceae</taxon>
        <taxon>PACMAD clade</taxon>
        <taxon>Arundinoideae</taxon>
        <taxon>Arundineae</taxon>
        <taxon>Arundo</taxon>
    </lineage>
</organism>
<reference evidence="1" key="1">
    <citation type="submission" date="2014-09" db="EMBL/GenBank/DDBJ databases">
        <authorList>
            <person name="Magalhaes I.L.F."/>
            <person name="Oliveira U."/>
            <person name="Santos F.R."/>
            <person name="Vidigal T.H.D.A."/>
            <person name="Brescovit A.D."/>
            <person name="Santos A.J."/>
        </authorList>
    </citation>
    <scope>NUCLEOTIDE SEQUENCE</scope>
    <source>
        <tissue evidence="1">Shoot tissue taken approximately 20 cm above the soil surface</tissue>
    </source>
</reference>
<name>A0A0A9BEY7_ARUDO</name>
<dbReference type="EMBL" id="GBRH01237202">
    <property type="protein sequence ID" value="JAD60693.1"/>
    <property type="molecule type" value="Transcribed_RNA"/>
</dbReference>
<proteinExistence type="predicted"/>
<protein>
    <submittedName>
        <fullName evidence="1">Uncharacterized protein</fullName>
    </submittedName>
</protein>
<accession>A0A0A9BEY7</accession>
<sequence>MAMLSSYTLLRPST</sequence>
<reference evidence="1" key="2">
    <citation type="journal article" date="2015" name="Data Brief">
        <title>Shoot transcriptome of the giant reed, Arundo donax.</title>
        <authorList>
            <person name="Barrero R.A."/>
            <person name="Guerrero F.D."/>
            <person name="Moolhuijzen P."/>
            <person name="Goolsby J.A."/>
            <person name="Tidwell J."/>
            <person name="Bellgard S.E."/>
            <person name="Bellgard M.I."/>
        </authorList>
    </citation>
    <scope>NUCLEOTIDE SEQUENCE</scope>
    <source>
        <tissue evidence="1">Shoot tissue taken approximately 20 cm above the soil surface</tissue>
    </source>
</reference>